<evidence type="ECO:0000313" key="1">
    <source>
        <dbReference type="EMBL" id="CAG2010798.1"/>
    </source>
</evidence>
<evidence type="ECO:0000313" key="2">
    <source>
        <dbReference type="EMBL" id="VIO58554.1"/>
    </source>
</evidence>
<organism evidence="2">
    <name type="scientific">Gibberella zeae</name>
    <name type="common">Wheat head blight fungus</name>
    <name type="synonym">Fusarium graminearum</name>
    <dbReference type="NCBI Taxonomy" id="5518"/>
    <lineage>
        <taxon>Eukaryota</taxon>
        <taxon>Fungi</taxon>
        <taxon>Dikarya</taxon>
        <taxon>Ascomycota</taxon>
        <taxon>Pezizomycotina</taxon>
        <taxon>Sordariomycetes</taxon>
        <taxon>Hypocreomycetidae</taxon>
        <taxon>Hypocreales</taxon>
        <taxon>Nectriaceae</taxon>
        <taxon>Fusarium</taxon>
    </lineage>
</organism>
<accession>A0A4E9E2W1</accession>
<dbReference type="AlphaFoldDB" id="A0A4E9E2W1"/>
<reference evidence="2" key="1">
    <citation type="submission" date="2019-04" db="EMBL/GenBank/DDBJ databases">
        <authorList>
            <person name="Melise S."/>
            <person name="Noan J."/>
            <person name="Okalmin O."/>
        </authorList>
    </citation>
    <scope>NUCLEOTIDE SEQUENCE</scope>
    <source>
        <strain evidence="2">FN9</strain>
    </source>
</reference>
<name>A0A4E9E2W1_GIBZA</name>
<dbReference type="EMBL" id="CAJPIJ010000251">
    <property type="protein sequence ID" value="CAG2010798.1"/>
    <property type="molecule type" value="Genomic_DNA"/>
</dbReference>
<protein>
    <submittedName>
        <fullName evidence="2">Uncharacterized protein</fullName>
    </submittedName>
</protein>
<dbReference type="Proteomes" id="UP000746612">
    <property type="component" value="Unassembled WGS sequence"/>
</dbReference>
<reference evidence="1" key="2">
    <citation type="submission" date="2021-03" db="EMBL/GenBank/DDBJ databases">
        <authorList>
            <person name="Alouane T."/>
            <person name="Langin T."/>
            <person name="Bonhomme L."/>
        </authorList>
    </citation>
    <scope>NUCLEOTIDE SEQUENCE</scope>
    <source>
        <strain evidence="1">MDC_Fg202</strain>
    </source>
</reference>
<proteinExistence type="predicted"/>
<sequence>MLLFYPKSLTSLNSWGSTWGSKWGSNGSFTIQSPQALWHKDTAMQFYDRAYDTRVDDELRRHVDGYPSIFDLEYRCPRCQKNAPLAQFRGSVRRAICPNCGEYFEPQPGRSVEALCVRAGLNDVTLWFWNLGSRMQETEFI</sequence>
<gene>
    <name evidence="2" type="ORF">FUG_LOCUS313136</name>
    <name evidence="1" type="ORF">MDCFG202_LOCUS599989</name>
</gene>
<dbReference type="EMBL" id="CAAKMV010000134">
    <property type="protein sequence ID" value="VIO58554.1"/>
    <property type="molecule type" value="Genomic_DNA"/>
</dbReference>